<evidence type="ECO:0000313" key="1">
    <source>
        <dbReference type="EMBL" id="GAO20114.1"/>
    </source>
</evidence>
<evidence type="ECO:0000313" key="2">
    <source>
        <dbReference type="Proteomes" id="UP000054053"/>
    </source>
</evidence>
<accession>A0A1B5L8P6</accession>
<name>A0A1B5L8P6_USTVR</name>
<protein>
    <submittedName>
        <fullName evidence="1">Uncharacterized protein</fullName>
    </submittedName>
</protein>
<dbReference type="AlphaFoldDB" id="A0A1B5L8P6"/>
<organism evidence="1 2">
    <name type="scientific">Ustilaginoidea virens</name>
    <name type="common">Rice false smut fungus</name>
    <name type="synonym">Villosiclava virens</name>
    <dbReference type="NCBI Taxonomy" id="1159556"/>
    <lineage>
        <taxon>Eukaryota</taxon>
        <taxon>Fungi</taxon>
        <taxon>Dikarya</taxon>
        <taxon>Ascomycota</taxon>
        <taxon>Pezizomycotina</taxon>
        <taxon>Sordariomycetes</taxon>
        <taxon>Hypocreomycetidae</taxon>
        <taxon>Hypocreales</taxon>
        <taxon>Clavicipitaceae</taxon>
        <taxon>Ustilaginoidea</taxon>
    </lineage>
</organism>
<sequence>MQMPPFWLTSRTVDGFKDADEIAEYNAILAEYLEIYAAEEKRRNGVALEAPIQRHMWRKFDFERISCMVDLAQRGKLAKCTNVLKACFCIGEDGEWRRSKHVADGAFAV</sequence>
<dbReference type="Proteomes" id="UP000054053">
    <property type="component" value="Unassembled WGS sequence"/>
</dbReference>
<reference evidence="2" key="1">
    <citation type="journal article" date="2016" name="Genome Announc.">
        <title>Genome sequence of Ustilaginoidea virens IPU010, a rice pathogenic fungus causing false smut.</title>
        <authorList>
            <person name="Kumagai T."/>
            <person name="Ishii T."/>
            <person name="Terai G."/>
            <person name="Umemura M."/>
            <person name="Machida M."/>
            <person name="Asai K."/>
        </authorList>
    </citation>
    <scope>NUCLEOTIDE SEQUENCE [LARGE SCALE GENOMIC DNA]</scope>
    <source>
        <strain evidence="2">IPU010</strain>
    </source>
</reference>
<gene>
    <name evidence="1" type="ORF">UVI_02061890</name>
</gene>
<comment type="caution">
    <text evidence="1">The sequence shown here is derived from an EMBL/GenBank/DDBJ whole genome shotgun (WGS) entry which is preliminary data.</text>
</comment>
<proteinExistence type="predicted"/>
<dbReference type="EMBL" id="BBTG02000073">
    <property type="protein sequence ID" value="GAO20114.1"/>
    <property type="molecule type" value="Genomic_DNA"/>
</dbReference>